<accession>A0AA88WA92</accession>
<name>A0AA88WA92_9ASTE</name>
<keyword evidence="3" id="KW-1185">Reference proteome</keyword>
<evidence type="ECO:0000259" key="1">
    <source>
        <dbReference type="Pfam" id="PF07727"/>
    </source>
</evidence>
<dbReference type="EMBL" id="JAVXUP010000629">
    <property type="protein sequence ID" value="KAK3023906.1"/>
    <property type="molecule type" value="Genomic_DNA"/>
</dbReference>
<dbReference type="InterPro" id="IPR013103">
    <property type="entry name" value="RVT_2"/>
</dbReference>
<organism evidence="2 3">
    <name type="scientific">Escallonia herrerae</name>
    <dbReference type="NCBI Taxonomy" id="1293975"/>
    <lineage>
        <taxon>Eukaryota</taxon>
        <taxon>Viridiplantae</taxon>
        <taxon>Streptophyta</taxon>
        <taxon>Embryophyta</taxon>
        <taxon>Tracheophyta</taxon>
        <taxon>Spermatophyta</taxon>
        <taxon>Magnoliopsida</taxon>
        <taxon>eudicotyledons</taxon>
        <taxon>Gunneridae</taxon>
        <taxon>Pentapetalae</taxon>
        <taxon>asterids</taxon>
        <taxon>campanulids</taxon>
        <taxon>Escalloniales</taxon>
        <taxon>Escalloniaceae</taxon>
        <taxon>Escallonia</taxon>
    </lineage>
</organism>
<gene>
    <name evidence="2" type="ORF">RJ639_044528</name>
</gene>
<reference evidence="2" key="1">
    <citation type="submission" date="2022-12" db="EMBL/GenBank/DDBJ databases">
        <title>Draft genome assemblies for two species of Escallonia (Escalloniales).</title>
        <authorList>
            <person name="Chanderbali A."/>
            <person name="Dervinis C."/>
            <person name="Anghel I."/>
            <person name="Soltis D."/>
            <person name="Soltis P."/>
            <person name="Zapata F."/>
        </authorList>
    </citation>
    <scope>NUCLEOTIDE SEQUENCE</scope>
    <source>
        <strain evidence="2">UCBG64.0493</strain>
        <tissue evidence="2">Leaf</tissue>
    </source>
</reference>
<sequence length="102" mass="11609">MGEHGYGKITSYHCAFVKFFLDGDFIILLFYVDDMSIVGQDVKKIDKLKTTLNESFAMKDLGPAKQILGMIISRDRTLGSLMYAMVSVNENKKDYLYCSMTE</sequence>
<protein>
    <recommendedName>
        <fullName evidence="1">Reverse transcriptase Ty1/copia-type domain-containing protein</fullName>
    </recommendedName>
</protein>
<dbReference type="AlphaFoldDB" id="A0AA88WA92"/>
<proteinExistence type="predicted"/>
<dbReference type="Pfam" id="PF07727">
    <property type="entry name" value="RVT_2"/>
    <property type="match status" value="1"/>
</dbReference>
<dbReference type="Proteomes" id="UP001188597">
    <property type="component" value="Unassembled WGS sequence"/>
</dbReference>
<evidence type="ECO:0000313" key="2">
    <source>
        <dbReference type="EMBL" id="KAK3023906.1"/>
    </source>
</evidence>
<feature type="domain" description="Reverse transcriptase Ty1/copia-type" evidence="1">
    <location>
        <begin position="3"/>
        <end position="76"/>
    </location>
</feature>
<evidence type="ECO:0000313" key="3">
    <source>
        <dbReference type="Proteomes" id="UP001188597"/>
    </source>
</evidence>
<comment type="caution">
    <text evidence="2">The sequence shown here is derived from an EMBL/GenBank/DDBJ whole genome shotgun (WGS) entry which is preliminary data.</text>
</comment>